<evidence type="ECO:0000256" key="1">
    <source>
        <dbReference type="SAM" id="MobiDB-lite"/>
    </source>
</evidence>
<keyword evidence="3" id="KW-1185">Reference proteome</keyword>
<dbReference type="OrthoDB" id="10254945at2759"/>
<dbReference type="EMBL" id="AGNL01007724">
    <property type="protein sequence ID" value="EJK71038.1"/>
    <property type="molecule type" value="Genomic_DNA"/>
</dbReference>
<gene>
    <name evidence="2" type="ORF">THAOC_07556</name>
</gene>
<feature type="region of interest" description="Disordered" evidence="1">
    <location>
        <begin position="128"/>
        <end position="160"/>
    </location>
</feature>
<feature type="region of interest" description="Disordered" evidence="1">
    <location>
        <begin position="79"/>
        <end position="114"/>
    </location>
</feature>
<evidence type="ECO:0000313" key="2">
    <source>
        <dbReference type="EMBL" id="EJK71038.1"/>
    </source>
</evidence>
<dbReference type="Proteomes" id="UP000266841">
    <property type="component" value="Unassembled WGS sequence"/>
</dbReference>
<proteinExistence type="predicted"/>
<name>K0SX86_THAOC</name>
<evidence type="ECO:0008006" key="4">
    <source>
        <dbReference type="Google" id="ProtNLM"/>
    </source>
</evidence>
<protein>
    <recommendedName>
        <fullName evidence="4">UBR-type domain-containing protein</fullName>
    </recommendedName>
</protein>
<feature type="compositionally biased region" description="Basic and acidic residues" evidence="1">
    <location>
        <begin position="128"/>
        <end position="137"/>
    </location>
</feature>
<dbReference type="AlphaFoldDB" id="K0SX86"/>
<accession>K0SX86</accession>
<reference evidence="2 3" key="1">
    <citation type="journal article" date="2012" name="Genome Biol.">
        <title>Genome and low-iron response of an oceanic diatom adapted to chronic iron limitation.</title>
        <authorList>
            <person name="Lommer M."/>
            <person name="Specht M."/>
            <person name="Roy A.S."/>
            <person name="Kraemer L."/>
            <person name="Andreson R."/>
            <person name="Gutowska M.A."/>
            <person name="Wolf J."/>
            <person name="Bergner S.V."/>
            <person name="Schilhabel M.B."/>
            <person name="Klostermeier U.C."/>
            <person name="Beiko R.G."/>
            <person name="Rosenstiel P."/>
            <person name="Hippler M."/>
            <person name="Laroche J."/>
        </authorList>
    </citation>
    <scope>NUCLEOTIDE SEQUENCE [LARGE SCALE GENOMIC DNA]</scope>
    <source>
        <strain evidence="2 3">CCMP1005</strain>
    </source>
</reference>
<organism evidence="2 3">
    <name type="scientific">Thalassiosira oceanica</name>
    <name type="common">Marine diatom</name>
    <dbReference type="NCBI Taxonomy" id="159749"/>
    <lineage>
        <taxon>Eukaryota</taxon>
        <taxon>Sar</taxon>
        <taxon>Stramenopiles</taxon>
        <taxon>Ochrophyta</taxon>
        <taxon>Bacillariophyta</taxon>
        <taxon>Coscinodiscophyceae</taxon>
        <taxon>Thalassiosirophycidae</taxon>
        <taxon>Thalassiosirales</taxon>
        <taxon>Thalassiosiraceae</taxon>
        <taxon>Thalassiosira</taxon>
    </lineage>
</organism>
<evidence type="ECO:0000313" key="3">
    <source>
        <dbReference type="Proteomes" id="UP000266841"/>
    </source>
</evidence>
<sequence>MSFCTSAITGTDHPAHQPIYVCTACVPPSPDELPPCVCEACANIIGDHHDVDFVGVGPCTCDCPSLVEGVSSTTSWRGTAGSVRQVDGGGRAAGTVVSEAAEPSPPAASTAVGASACRRSRGVRIPDIHDIGPDRARLRAAGPTSDNSGGAHEGVSARLS</sequence>
<comment type="caution">
    <text evidence="2">The sequence shown here is derived from an EMBL/GenBank/DDBJ whole genome shotgun (WGS) entry which is preliminary data.</text>
</comment>
<feature type="compositionally biased region" description="Low complexity" evidence="1">
    <location>
        <begin position="96"/>
        <end position="112"/>
    </location>
</feature>